<dbReference type="Pfam" id="PF02518">
    <property type="entry name" value="HATPase_c"/>
    <property type="match status" value="1"/>
</dbReference>
<dbReference type="SUPFAM" id="SSF55874">
    <property type="entry name" value="ATPase domain of HSP90 chaperone/DNA topoisomerase II/histidine kinase"/>
    <property type="match status" value="1"/>
</dbReference>
<evidence type="ECO:0000256" key="1">
    <source>
        <dbReference type="ARBA" id="ARBA00000085"/>
    </source>
</evidence>
<dbReference type="Gene3D" id="3.40.50.2300">
    <property type="match status" value="1"/>
</dbReference>
<evidence type="ECO:0000313" key="12">
    <source>
        <dbReference type="EMBL" id="ADN37306.1"/>
    </source>
</evidence>
<dbReference type="SUPFAM" id="SSF52172">
    <property type="entry name" value="CheY-like"/>
    <property type="match status" value="1"/>
</dbReference>
<feature type="modified residue" description="4-aspartylphosphate" evidence="6">
    <location>
        <position position="53"/>
    </location>
</feature>
<dbReference type="PRINTS" id="PR00344">
    <property type="entry name" value="BCTRLSENSOR"/>
</dbReference>
<dbReference type="Gene3D" id="3.30.450.20">
    <property type="entry name" value="PAS domain"/>
    <property type="match status" value="4"/>
</dbReference>
<dbReference type="InterPro" id="IPR001610">
    <property type="entry name" value="PAC"/>
</dbReference>
<dbReference type="AlphaFoldDB" id="E1RF62"/>
<dbReference type="GeneID" id="25395035"/>
<name>E1RF62_METP4</name>
<comment type="catalytic activity">
    <reaction evidence="1">
        <text>ATP + protein L-histidine = ADP + protein N-phospho-L-histidine.</text>
        <dbReference type="EC" id="2.7.13.3"/>
    </reaction>
</comment>
<feature type="domain" description="Histidine kinase" evidence="8">
    <location>
        <begin position="848"/>
        <end position="948"/>
    </location>
</feature>
<dbReference type="Proteomes" id="UP000006565">
    <property type="component" value="Chromosome"/>
</dbReference>
<dbReference type="SMART" id="SM00448">
    <property type="entry name" value="REC"/>
    <property type="match status" value="1"/>
</dbReference>
<feature type="domain" description="PAS" evidence="10">
    <location>
        <begin position="439"/>
        <end position="509"/>
    </location>
</feature>
<dbReference type="InterPro" id="IPR011006">
    <property type="entry name" value="CheY-like_superfamily"/>
</dbReference>
<accession>E1RF62</accession>
<feature type="coiled-coil region" evidence="7">
    <location>
        <begin position="241"/>
        <end position="310"/>
    </location>
</feature>
<dbReference type="PROSITE" id="PS50113">
    <property type="entry name" value="PAC"/>
    <property type="match status" value="3"/>
</dbReference>
<dbReference type="InterPro" id="IPR013656">
    <property type="entry name" value="PAS_4"/>
</dbReference>
<dbReference type="PROSITE" id="PS50110">
    <property type="entry name" value="RESPONSE_REGULATORY"/>
    <property type="match status" value="1"/>
</dbReference>
<gene>
    <name evidence="12" type="ordered locus">Mpet_2562</name>
</gene>
<sequence length="955" mass="108637">MIKILYVDDEPVLLELARIFIEKSGDFSVDTAESAALALELMKTGEYDAVISDYQMAGMDGIDLLKAIRASGDKIPFIIFTGKGREEVVIQAFENGADFYIQKGGEPNSQFVELVHKVRQSIALRQTEAALKDSEEKYRLLVEKANEAIFIAQDHQVRFSNPRFSSIIDIPPGEMVGKSIDDLIHPDDREMVLGRYERRITGKSAPEEYEFRVLDSSGNTHWVKIHATPIHWEERPALLIILDEITERKAAEDELQESNQKLAELNEELRMHLNTIEERNDEIQGAYEQLKAAEEELRQNYNELGQKEILLRESEEKFRRIVETAEEGIWEMDNREMTTFVNKKMAEMLGYSTKEMVGRKISSFIHDEDQKDHLSEIEHRKGGESGLYVRRMMRKDGEIRWMKVKSTHVFGKSGNFRGSFAMVSDITEQKYAEDALRESRQDLMDIIDFLPDATFVIDNHGRVIAWNRAIEEMTGVRSEDIVGRGNYEYALPFYRERKPILIDMVLENDFLGESHYPSVITDGNRLVSEIEIPYLYGGKGAYLWFIATPLYDSSGKITGAIESIRDITAKREFEETLVNRNKELTSAYEQLAVMEEELRQGYDELEKGHTELRESEEKYRNLIENAPIGIFTSTSDGEFLTLNGTGAKILGFSSPEEVTGNPGSLKEILHSDPAGSDLLTDILLEKGYLEDFNFEYIKKGETKKKHLKINACISQSNKDGSFIVLGFFDDVGDVKNIRETLENANHKLKLLYSITRHDILNSVMAAYCFIELLKNPEDPEYGQYIETLHELLEKIQKQIEFTREYENLGSHVPVWQNLAEILAVVRSQSSLPFEIVGCDIEILADPILRKVFDTLLDNTVRHGGGSVSRVEVSCMRSENGGYSIVWKDDGTGIPDDDKELIFERGFGKNTGLGLFLAREILAISGVEIKECGSPGKGARFEMTVPEGKYRVIYGC</sequence>
<dbReference type="STRING" id="679926.Mpet_2562"/>
<dbReference type="OrthoDB" id="230688at2157"/>
<feature type="domain" description="PAC" evidence="11">
    <location>
        <begin position="386"/>
        <end position="438"/>
    </location>
</feature>
<evidence type="ECO:0000313" key="13">
    <source>
        <dbReference type="Proteomes" id="UP000006565"/>
    </source>
</evidence>
<dbReference type="Pfam" id="PF00989">
    <property type="entry name" value="PAS"/>
    <property type="match status" value="2"/>
</dbReference>
<dbReference type="CDD" id="cd00156">
    <property type="entry name" value="REC"/>
    <property type="match status" value="1"/>
</dbReference>
<dbReference type="eggNOG" id="arCOG06193">
    <property type="taxonomic scope" value="Archaea"/>
</dbReference>
<proteinExistence type="predicted"/>
<evidence type="ECO:0000256" key="5">
    <source>
        <dbReference type="ARBA" id="ARBA00022777"/>
    </source>
</evidence>
<keyword evidence="7" id="KW-0175">Coiled coil</keyword>
<feature type="domain" description="PAC" evidence="11">
    <location>
        <begin position="207"/>
        <end position="257"/>
    </location>
</feature>
<dbReference type="eggNOG" id="arCOG06712">
    <property type="taxonomic scope" value="Archaea"/>
</dbReference>
<dbReference type="CDD" id="cd00130">
    <property type="entry name" value="PAS"/>
    <property type="match status" value="3"/>
</dbReference>
<evidence type="ECO:0000256" key="6">
    <source>
        <dbReference type="PROSITE-ProRule" id="PRU00169"/>
    </source>
</evidence>
<dbReference type="eggNOG" id="arCOG02385">
    <property type="taxonomic scope" value="Archaea"/>
</dbReference>
<keyword evidence="13" id="KW-1185">Reference proteome</keyword>
<dbReference type="InterPro" id="IPR052162">
    <property type="entry name" value="Sensor_kinase/Photoreceptor"/>
</dbReference>
<dbReference type="PANTHER" id="PTHR43304:SF1">
    <property type="entry name" value="PAC DOMAIN-CONTAINING PROTEIN"/>
    <property type="match status" value="1"/>
</dbReference>
<dbReference type="SMART" id="SM00086">
    <property type="entry name" value="PAC"/>
    <property type="match status" value="3"/>
</dbReference>
<dbReference type="eggNOG" id="arCOG06192">
    <property type="taxonomic scope" value="Archaea"/>
</dbReference>
<dbReference type="CDD" id="cd00075">
    <property type="entry name" value="HATPase"/>
    <property type="match status" value="1"/>
</dbReference>
<dbReference type="InterPro" id="IPR000700">
    <property type="entry name" value="PAS-assoc_C"/>
</dbReference>
<dbReference type="RefSeq" id="WP_013330479.1">
    <property type="nucleotide sequence ID" value="NC_014507.1"/>
</dbReference>
<protein>
    <recommendedName>
        <fullName evidence="2">histidine kinase</fullName>
        <ecNumber evidence="2">2.7.13.3</ecNumber>
    </recommendedName>
</protein>
<dbReference type="GO" id="GO:0004673">
    <property type="term" value="F:protein histidine kinase activity"/>
    <property type="evidence" value="ECO:0007669"/>
    <property type="project" value="UniProtKB-EC"/>
</dbReference>
<reference evidence="12 13" key="1">
    <citation type="journal article" date="2010" name="Stand. Genomic Sci.">
        <title>Complete genome sequence of Methanoplanus petrolearius type strain (SEBR 4847).</title>
        <authorList>
            <person name="Brambilla E."/>
            <person name="Djao O.D."/>
            <person name="Daligault H."/>
            <person name="Lapidus A."/>
            <person name="Lucas S."/>
            <person name="Hammon N."/>
            <person name="Nolan M."/>
            <person name="Tice H."/>
            <person name="Cheng J.F."/>
            <person name="Han C."/>
            <person name="Tapia R."/>
            <person name="Goodwin L."/>
            <person name="Pitluck S."/>
            <person name="Liolios K."/>
            <person name="Ivanova N."/>
            <person name="Mavromatis K."/>
            <person name="Mikhailova N."/>
            <person name="Pati A."/>
            <person name="Chen A."/>
            <person name="Palaniappan K."/>
            <person name="Land M."/>
            <person name="Hauser L."/>
            <person name="Chang Y.J."/>
            <person name="Jeffries C.D."/>
            <person name="Rohde M."/>
            <person name="Spring S."/>
            <person name="Sikorski J."/>
            <person name="Goker M."/>
            <person name="Woyke T."/>
            <person name="Bristow J."/>
            <person name="Eisen J.A."/>
            <person name="Markowitz V."/>
            <person name="Hugenholtz P."/>
            <person name="Kyrpides N.C."/>
            <person name="Klenk H.P."/>
        </authorList>
    </citation>
    <scope>NUCLEOTIDE SEQUENCE [LARGE SCALE GENOMIC DNA]</scope>
    <source>
        <strain evidence="13">DSM 11571 / OCM 486 / SEBR 4847</strain>
    </source>
</reference>
<evidence type="ECO:0000259" key="10">
    <source>
        <dbReference type="PROSITE" id="PS50112"/>
    </source>
</evidence>
<dbReference type="GO" id="GO:0000160">
    <property type="term" value="P:phosphorelay signal transduction system"/>
    <property type="evidence" value="ECO:0007669"/>
    <property type="project" value="InterPro"/>
</dbReference>
<dbReference type="PROSITE" id="PS50109">
    <property type="entry name" value="HIS_KIN"/>
    <property type="match status" value="1"/>
</dbReference>
<dbReference type="SMART" id="SM00387">
    <property type="entry name" value="HATPase_c"/>
    <property type="match status" value="1"/>
</dbReference>
<dbReference type="SUPFAM" id="SSF55785">
    <property type="entry name" value="PYP-like sensor domain (PAS domain)"/>
    <property type="match status" value="4"/>
</dbReference>
<dbReference type="InterPro" id="IPR003594">
    <property type="entry name" value="HATPase_dom"/>
</dbReference>
<dbReference type="GO" id="GO:0006355">
    <property type="term" value="P:regulation of DNA-templated transcription"/>
    <property type="evidence" value="ECO:0007669"/>
    <property type="project" value="InterPro"/>
</dbReference>
<dbReference type="InterPro" id="IPR035965">
    <property type="entry name" value="PAS-like_dom_sf"/>
</dbReference>
<keyword evidence="3 6" id="KW-0597">Phosphoprotein</keyword>
<dbReference type="InterPro" id="IPR004358">
    <property type="entry name" value="Sig_transdc_His_kin-like_C"/>
</dbReference>
<evidence type="ECO:0000259" key="8">
    <source>
        <dbReference type="PROSITE" id="PS50109"/>
    </source>
</evidence>
<dbReference type="InterPro" id="IPR005467">
    <property type="entry name" value="His_kinase_dom"/>
</dbReference>
<dbReference type="Pfam" id="PF08447">
    <property type="entry name" value="PAS_3"/>
    <property type="match status" value="1"/>
</dbReference>
<feature type="domain" description="PAS" evidence="10">
    <location>
        <begin position="314"/>
        <end position="370"/>
    </location>
</feature>
<dbReference type="Gene3D" id="3.30.565.10">
    <property type="entry name" value="Histidine kinase-like ATPase, C-terminal domain"/>
    <property type="match status" value="1"/>
</dbReference>
<dbReference type="SMART" id="SM00091">
    <property type="entry name" value="PAS"/>
    <property type="match status" value="4"/>
</dbReference>
<keyword evidence="4" id="KW-0808">Transferase</keyword>
<dbReference type="InterPro" id="IPR036890">
    <property type="entry name" value="HATPase_C_sf"/>
</dbReference>
<dbReference type="PANTHER" id="PTHR43304">
    <property type="entry name" value="PHYTOCHROME-LIKE PROTEIN CPH1"/>
    <property type="match status" value="1"/>
</dbReference>
<dbReference type="HOGENOM" id="CLU_000445_114_58_2"/>
<feature type="domain" description="PAS" evidence="10">
    <location>
        <begin position="615"/>
        <end position="672"/>
    </location>
</feature>
<dbReference type="InterPro" id="IPR013655">
    <property type="entry name" value="PAS_fold_3"/>
</dbReference>
<evidence type="ECO:0000259" key="11">
    <source>
        <dbReference type="PROSITE" id="PS50113"/>
    </source>
</evidence>
<evidence type="ECO:0000256" key="2">
    <source>
        <dbReference type="ARBA" id="ARBA00012438"/>
    </source>
</evidence>
<feature type="domain" description="PAC" evidence="11">
    <location>
        <begin position="528"/>
        <end position="579"/>
    </location>
</feature>
<dbReference type="InterPro" id="IPR013767">
    <property type="entry name" value="PAS_fold"/>
</dbReference>
<dbReference type="PROSITE" id="PS50112">
    <property type="entry name" value="PAS"/>
    <property type="match status" value="4"/>
</dbReference>
<organism evidence="12 13">
    <name type="scientific">Methanolacinia petrolearia (strain DSM 11571 / OCM 486 / SEBR 4847)</name>
    <name type="common">Methanoplanus petrolearius</name>
    <dbReference type="NCBI Taxonomy" id="679926"/>
    <lineage>
        <taxon>Archaea</taxon>
        <taxon>Methanobacteriati</taxon>
        <taxon>Methanobacteriota</taxon>
        <taxon>Stenosarchaea group</taxon>
        <taxon>Methanomicrobia</taxon>
        <taxon>Methanomicrobiales</taxon>
        <taxon>Methanomicrobiaceae</taxon>
        <taxon>Methanolacinia</taxon>
    </lineage>
</organism>
<dbReference type="Pfam" id="PF08448">
    <property type="entry name" value="PAS_4"/>
    <property type="match status" value="1"/>
</dbReference>
<dbReference type="Pfam" id="PF00072">
    <property type="entry name" value="Response_reg"/>
    <property type="match status" value="1"/>
</dbReference>
<dbReference type="EC" id="2.7.13.3" evidence="2"/>
<dbReference type="InterPro" id="IPR000014">
    <property type="entry name" value="PAS"/>
</dbReference>
<feature type="domain" description="PAS" evidence="10">
    <location>
        <begin position="134"/>
        <end position="203"/>
    </location>
</feature>
<keyword evidence="5 12" id="KW-0418">Kinase</keyword>
<dbReference type="EMBL" id="CP002117">
    <property type="protein sequence ID" value="ADN37306.1"/>
    <property type="molecule type" value="Genomic_DNA"/>
</dbReference>
<evidence type="ECO:0000256" key="7">
    <source>
        <dbReference type="SAM" id="Coils"/>
    </source>
</evidence>
<dbReference type="NCBIfam" id="TIGR00229">
    <property type="entry name" value="sensory_box"/>
    <property type="match status" value="4"/>
</dbReference>
<evidence type="ECO:0000259" key="9">
    <source>
        <dbReference type="PROSITE" id="PS50110"/>
    </source>
</evidence>
<feature type="domain" description="Response regulatory" evidence="9">
    <location>
        <begin position="3"/>
        <end position="118"/>
    </location>
</feature>
<dbReference type="InterPro" id="IPR001789">
    <property type="entry name" value="Sig_transdc_resp-reg_receiver"/>
</dbReference>
<dbReference type="KEGG" id="mpi:Mpet_2562"/>
<evidence type="ECO:0000256" key="4">
    <source>
        <dbReference type="ARBA" id="ARBA00022679"/>
    </source>
</evidence>
<evidence type="ECO:0000256" key="3">
    <source>
        <dbReference type="ARBA" id="ARBA00022553"/>
    </source>
</evidence>